<sequence>MLQWVLSPAIVIENTGPAHGRLTGVEHLVRSEVRPVRVEAGILVIEVNQPAGCHSPTHYFGLLLHLRQKPCLDGADVPSGSRKRKAMDAPTLLGVTAKTSWSPFLVISDVEKKVAKFTVFVIRKALSGTVGYQREYPCKFEDYEDMRSKRTCFKVINRTAAQQTWDMARADCKYSYYGDLYKISDAEEDSIIRGLKTLFLRYVTKSDLHAAESHVGIEGNEMARKFSVKTTRPEGGTRSSPTWTFSSYSRLSIESIAMDEQHDFHLHQNDNDNHGPDGQQPRRHQQQQQQLIALSSDDFSRLPGRPALSWRLPPGHRHPNIGFQMALNCSSLMDKHAQIRFEIAEGSYVTEVDNSSDDYGGIQFVITEDGRYVDVENRCFLRSAATMRVKVTALLFNVTISCCWHRLGWDPVCSDGLAVHPRYLPKRPVMNVLSHNLLKVGTYLIADCSACVGSDGQLTWLWIDQDKQKEWTSHFRSTDHNFFDPWDITLTEAEEKHGG</sequence>
<evidence type="ECO:0000256" key="1">
    <source>
        <dbReference type="SAM" id="MobiDB-lite"/>
    </source>
</evidence>
<name>A0A433SKX8_ELYCH</name>
<dbReference type="EMBL" id="RQTK01001575">
    <property type="protein sequence ID" value="RUS69790.1"/>
    <property type="molecule type" value="Genomic_DNA"/>
</dbReference>
<proteinExistence type="predicted"/>
<gene>
    <name evidence="2" type="ORF">EGW08_022447</name>
</gene>
<keyword evidence="3" id="KW-1185">Reference proteome</keyword>
<organism evidence="2 3">
    <name type="scientific">Elysia chlorotica</name>
    <name type="common">Eastern emerald elysia</name>
    <name type="synonym">Sea slug</name>
    <dbReference type="NCBI Taxonomy" id="188477"/>
    <lineage>
        <taxon>Eukaryota</taxon>
        <taxon>Metazoa</taxon>
        <taxon>Spiralia</taxon>
        <taxon>Lophotrochozoa</taxon>
        <taxon>Mollusca</taxon>
        <taxon>Gastropoda</taxon>
        <taxon>Heterobranchia</taxon>
        <taxon>Euthyneura</taxon>
        <taxon>Panpulmonata</taxon>
        <taxon>Sacoglossa</taxon>
        <taxon>Placobranchoidea</taxon>
        <taxon>Plakobranchidae</taxon>
        <taxon>Elysia</taxon>
    </lineage>
</organism>
<evidence type="ECO:0000313" key="3">
    <source>
        <dbReference type="Proteomes" id="UP000271974"/>
    </source>
</evidence>
<dbReference type="Proteomes" id="UP000271974">
    <property type="component" value="Unassembled WGS sequence"/>
</dbReference>
<dbReference type="AlphaFoldDB" id="A0A433SKX8"/>
<feature type="region of interest" description="Disordered" evidence="1">
    <location>
        <begin position="266"/>
        <end position="291"/>
    </location>
</feature>
<evidence type="ECO:0000313" key="2">
    <source>
        <dbReference type="EMBL" id="RUS69790.1"/>
    </source>
</evidence>
<accession>A0A433SKX8</accession>
<comment type="caution">
    <text evidence="2">The sequence shown here is derived from an EMBL/GenBank/DDBJ whole genome shotgun (WGS) entry which is preliminary data.</text>
</comment>
<reference evidence="2 3" key="1">
    <citation type="submission" date="2019-01" db="EMBL/GenBank/DDBJ databases">
        <title>A draft genome assembly of the solar-powered sea slug Elysia chlorotica.</title>
        <authorList>
            <person name="Cai H."/>
            <person name="Li Q."/>
            <person name="Fang X."/>
            <person name="Li J."/>
            <person name="Curtis N.E."/>
            <person name="Altenburger A."/>
            <person name="Shibata T."/>
            <person name="Feng M."/>
            <person name="Maeda T."/>
            <person name="Schwartz J.A."/>
            <person name="Shigenobu S."/>
            <person name="Lundholm N."/>
            <person name="Nishiyama T."/>
            <person name="Yang H."/>
            <person name="Hasebe M."/>
            <person name="Li S."/>
            <person name="Pierce S.K."/>
            <person name="Wang J."/>
        </authorList>
    </citation>
    <scope>NUCLEOTIDE SEQUENCE [LARGE SCALE GENOMIC DNA]</scope>
    <source>
        <strain evidence="2">EC2010</strain>
        <tissue evidence="2">Whole organism of an adult</tissue>
    </source>
</reference>
<feature type="compositionally biased region" description="Basic and acidic residues" evidence="1">
    <location>
        <begin position="266"/>
        <end position="275"/>
    </location>
</feature>
<protein>
    <submittedName>
        <fullName evidence="2">Uncharacterized protein</fullName>
    </submittedName>
</protein>